<reference evidence="1 2" key="1">
    <citation type="journal article" date="2015" name="J. Biotechnol.">
        <title>Complete genome sequence of Paenibacillus beijingensis 7188(T) (=DSM 24997(T)), a novel rhizobacterium from jujube garden soil.</title>
        <authorList>
            <person name="Kwak Y."/>
            <person name="Shin J.H."/>
        </authorList>
    </citation>
    <scope>NUCLEOTIDE SEQUENCE [LARGE SCALE GENOMIC DNA]</scope>
    <source>
        <strain evidence="1 2">DSM 24997</strain>
    </source>
</reference>
<evidence type="ECO:0000313" key="2">
    <source>
        <dbReference type="Proteomes" id="UP000032633"/>
    </source>
</evidence>
<dbReference type="RefSeq" id="WP_045670411.1">
    <property type="nucleotide sequence ID" value="NZ_CP011058.1"/>
</dbReference>
<dbReference type="STRING" id="1126833.VN24_10775"/>
<keyword evidence="2" id="KW-1185">Reference proteome</keyword>
<dbReference type="OrthoDB" id="2085824at2"/>
<name>A0A0D5NJ69_9BACL</name>
<dbReference type="PATRIC" id="fig|1126833.4.peg.2369"/>
<gene>
    <name evidence="1" type="ORF">VN24_10775</name>
</gene>
<proteinExistence type="predicted"/>
<evidence type="ECO:0000313" key="1">
    <source>
        <dbReference type="EMBL" id="AJY74978.1"/>
    </source>
</evidence>
<reference evidence="2" key="2">
    <citation type="submission" date="2015-03" db="EMBL/GenBank/DDBJ databases">
        <title>Genome sequence of Paenibacillus beijingensis strain DSM 24997T.</title>
        <authorList>
            <person name="Kwak Y."/>
            <person name="Shin J.-H."/>
        </authorList>
    </citation>
    <scope>NUCLEOTIDE SEQUENCE [LARGE SCALE GENOMIC DNA]</scope>
    <source>
        <strain evidence="2">DSM 24997</strain>
    </source>
</reference>
<dbReference type="HOGENOM" id="CLU_182779_0_0_9"/>
<dbReference type="EMBL" id="CP011058">
    <property type="protein sequence ID" value="AJY74978.1"/>
    <property type="molecule type" value="Genomic_DNA"/>
</dbReference>
<dbReference type="Proteomes" id="UP000032633">
    <property type="component" value="Chromosome"/>
</dbReference>
<sequence length="97" mass="10940">MGVKHAREYAEILQDLTEAVSAIDGSYSFFEMSEEEWRALEESDRRQVMEALADDVFYGLGQDPVIKVGEGAVAYNSKFHVIEVSVDGKEVRIVRLI</sequence>
<dbReference type="AlphaFoldDB" id="A0A0D5NJ69"/>
<organism evidence="1 2">
    <name type="scientific">Paenibacillus beijingensis</name>
    <dbReference type="NCBI Taxonomy" id="1126833"/>
    <lineage>
        <taxon>Bacteria</taxon>
        <taxon>Bacillati</taxon>
        <taxon>Bacillota</taxon>
        <taxon>Bacilli</taxon>
        <taxon>Bacillales</taxon>
        <taxon>Paenibacillaceae</taxon>
        <taxon>Paenibacillus</taxon>
    </lineage>
</organism>
<protein>
    <submittedName>
        <fullName evidence="1">Uncharacterized protein</fullName>
    </submittedName>
</protein>
<dbReference type="KEGG" id="pbj:VN24_10775"/>
<accession>A0A0D5NJ69</accession>